<proteinExistence type="predicted"/>
<evidence type="ECO:0000313" key="1">
    <source>
        <dbReference type="EMBL" id="KAF6735826.1"/>
    </source>
</evidence>
<gene>
    <name evidence="1" type="ORF">FQA47_002387</name>
</gene>
<comment type="caution">
    <text evidence="1">The sequence shown here is derived from an EMBL/GenBank/DDBJ whole genome shotgun (WGS) entry which is preliminary data.</text>
</comment>
<name>A0A834FKC7_ORYME</name>
<protein>
    <submittedName>
        <fullName evidence="1">Uncharacterized protein</fullName>
    </submittedName>
</protein>
<reference evidence="1" key="1">
    <citation type="journal article" name="BMC Genomics">
        <title>Long-read sequencing and de novo genome assembly of marine medaka (Oryzias melastigma).</title>
        <authorList>
            <person name="Liang P."/>
            <person name="Saqib H.S.A."/>
            <person name="Ni X."/>
            <person name="Shen Y."/>
        </authorList>
    </citation>
    <scope>NUCLEOTIDE SEQUENCE</scope>
    <source>
        <strain evidence="1">Bigg-433</strain>
    </source>
</reference>
<organism evidence="1 2">
    <name type="scientific">Oryzias melastigma</name>
    <name type="common">Marine medaka</name>
    <dbReference type="NCBI Taxonomy" id="30732"/>
    <lineage>
        <taxon>Eukaryota</taxon>
        <taxon>Metazoa</taxon>
        <taxon>Chordata</taxon>
        <taxon>Craniata</taxon>
        <taxon>Vertebrata</taxon>
        <taxon>Euteleostomi</taxon>
        <taxon>Actinopterygii</taxon>
        <taxon>Neopterygii</taxon>
        <taxon>Teleostei</taxon>
        <taxon>Neoteleostei</taxon>
        <taxon>Acanthomorphata</taxon>
        <taxon>Ovalentaria</taxon>
        <taxon>Atherinomorphae</taxon>
        <taxon>Beloniformes</taxon>
        <taxon>Adrianichthyidae</taxon>
        <taxon>Oryziinae</taxon>
        <taxon>Oryzias</taxon>
    </lineage>
</organism>
<evidence type="ECO:0000313" key="2">
    <source>
        <dbReference type="Proteomes" id="UP000646548"/>
    </source>
</evidence>
<dbReference type="AlphaFoldDB" id="A0A834FKC7"/>
<dbReference type="Proteomes" id="UP000646548">
    <property type="component" value="Unassembled WGS sequence"/>
</dbReference>
<sequence>MKNEVCSTSCTHTRSGSHVARAAFCLPEPGRIRAPGPLSLTVRVSQQILVRTRGSGPFRARASFSNLSGREHVRLCDADLKFFEDEDGEEDRVQLILNLYPTPTVDDDVSSEEVFQFSVF</sequence>
<accession>A0A834FKC7</accession>
<dbReference type="EMBL" id="WKFB01000100">
    <property type="protein sequence ID" value="KAF6735826.1"/>
    <property type="molecule type" value="Genomic_DNA"/>
</dbReference>